<evidence type="ECO:0000256" key="5">
    <source>
        <dbReference type="ARBA" id="ARBA00022729"/>
    </source>
</evidence>
<feature type="chain" id="PRO_5013334803" evidence="11">
    <location>
        <begin position="21"/>
        <end position="396"/>
    </location>
</feature>
<evidence type="ECO:0000256" key="10">
    <source>
        <dbReference type="SAM" id="MobiDB-lite"/>
    </source>
</evidence>
<accession>A0A1J0R4K2</accession>
<evidence type="ECO:0000256" key="1">
    <source>
        <dbReference type="ARBA" id="ARBA00002523"/>
    </source>
</evidence>
<evidence type="ECO:0000259" key="12">
    <source>
        <dbReference type="Pfam" id="PF13206"/>
    </source>
</evidence>
<keyword evidence="6" id="KW-0472">Membrane</keyword>
<evidence type="ECO:0000256" key="6">
    <source>
        <dbReference type="ARBA" id="ARBA00023136"/>
    </source>
</evidence>
<feature type="coiled-coil region" evidence="9">
    <location>
        <begin position="318"/>
        <end position="345"/>
    </location>
</feature>
<keyword evidence="8" id="KW-0449">Lipoprotein</keyword>
<dbReference type="AlphaFoldDB" id="A0A1J0R4K2"/>
<evidence type="ECO:0000256" key="9">
    <source>
        <dbReference type="SAM" id="Coils"/>
    </source>
</evidence>
<evidence type="ECO:0000313" key="13">
    <source>
        <dbReference type="EMBL" id="APD72753.1"/>
    </source>
</evidence>
<keyword evidence="4" id="KW-0336">GPI-anchor</keyword>
<keyword evidence="7" id="KW-0325">Glycoprotein</keyword>
<sequence>MWSAIILTLWLLLLSRTSQQAGENVHAFQALRLNFSAATSSIDEDDYTGKDDDETVPDSVLYLYMSSLTSKDYANETNAVLGADKQSWAAIKTELKAKKDDNGTNRYPLAPDGPAKSAAKLTLEKIHNESTALKNNMQSIKSEIKAATKEAGETLSTAAYGGKQLKEVPKEQFAGRSTTCSGSAPLTQPGVSIGHDMICICSGGKDGSNICGNNVGTTTYDGAQSTPATIQGLFEALRNAYAKWSASTKTTAARITATLRAFEETLRQRTAVGGAHSMKLRNGNAADCNGAGSSATCVDYTTVLGGNKLDEINLVKQMQTATEQLQRASSRRAALESARAEMKQKKTAAWTAEGLLKLTIPVPPNPTTQPPHAAQATKEEDCNKDQSSDKCKDLCK</sequence>
<comment type="subcellular location">
    <subcellularLocation>
        <location evidence="2">Cell membrane</location>
        <topology evidence="2">Lipid-anchor</topology>
        <topology evidence="2">GPI-anchor</topology>
    </subcellularLocation>
</comment>
<protein>
    <submittedName>
        <fullName evidence="13">Variant surface glycoprotein 1125.1356</fullName>
    </submittedName>
</protein>
<reference evidence="13" key="1">
    <citation type="submission" date="2016-08" db="EMBL/GenBank/DDBJ databases">
        <title>VSG repertoire of Trypanosoma brucei EATRO 1125.</title>
        <authorList>
            <person name="Cross G.A."/>
        </authorList>
    </citation>
    <scope>NUCLEOTIDE SEQUENCE</scope>
    <source>
        <strain evidence="13">EATRO 1125</strain>
    </source>
</reference>
<comment type="function">
    <text evidence="1">VSG forms a coat on the surface of the parasite. The trypanosome evades the immune response of the host by expressing a series of antigenically distinct VSGs from an estimated 1000 VSG genes.</text>
</comment>
<feature type="signal peptide" evidence="11">
    <location>
        <begin position="1"/>
        <end position="20"/>
    </location>
</feature>
<evidence type="ECO:0000256" key="11">
    <source>
        <dbReference type="SAM" id="SignalP"/>
    </source>
</evidence>
<feature type="compositionally biased region" description="Basic and acidic residues" evidence="10">
    <location>
        <begin position="377"/>
        <end position="396"/>
    </location>
</feature>
<feature type="domain" description="Trypanosome variant surface glycoprotein B-type N-terminal" evidence="12">
    <location>
        <begin position="26"/>
        <end position="343"/>
    </location>
</feature>
<keyword evidence="3" id="KW-1003">Cell membrane</keyword>
<keyword evidence="9" id="KW-0175">Coiled coil</keyword>
<dbReference type="GO" id="GO:0005886">
    <property type="term" value="C:plasma membrane"/>
    <property type="evidence" value="ECO:0007669"/>
    <property type="project" value="UniProtKB-SubCell"/>
</dbReference>
<evidence type="ECO:0000256" key="8">
    <source>
        <dbReference type="ARBA" id="ARBA00023288"/>
    </source>
</evidence>
<evidence type="ECO:0000256" key="3">
    <source>
        <dbReference type="ARBA" id="ARBA00022475"/>
    </source>
</evidence>
<feature type="region of interest" description="Disordered" evidence="10">
    <location>
        <begin position="360"/>
        <end position="396"/>
    </location>
</feature>
<dbReference type="Pfam" id="PF13206">
    <property type="entry name" value="VSG_B"/>
    <property type="match status" value="1"/>
</dbReference>
<proteinExistence type="predicted"/>
<feature type="coiled-coil region" evidence="9">
    <location>
        <begin position="123"/>
        <end position="150"/>
    </location>
</feature>
<evidence type="ECO:0000256" key="7">
    <source>
        <dbReference type="ARBA" id="ARBA00023180"/>
    </source>
</evidence>
<dbReference type="VEuPathDB" id="TriTrypDB:Tb427_000210400"/>
<keyword evidence="5 11" id="KW-0732">Signal</keyword>
<dbReference type="InterPro" id="IPR025932">
    <property type="entry name" value="Trypano_VSG_B_N_dom"/>
</dbReference>
<evidence type="ECO:0000256" key="2">
    <source>
        <dbReference type="ARBA" id="ARBA00004609"/>
    </source>
</evidence>
<name>A0A1J0R4K2_9TRYP</name>
<organism evidence="13">
    <name type="scientific">Trypanosoma brucei</name>
    <dbReference type="NCBI Taxonomy" id="5691"/>
    <lineage>
        <taxon>Eukaryota</taxon>
        <taxon>Discoba</taxon>
        <taxon>Euglenozoa</taxon>
        <taxon>Kinetoplastea</taxon>
        <taxon>Metakinetoplastina</taxon>
        <taxon>Trypanosomatida</taxon>
        <taxon>Trypanosomatidae</taxon>
        <taxon>Trypanosoma</taxon>
    </lineage>
</organism>
<dbReference type="VEuPathDB" id="TriTrypDB:Tb427_000157700"/>
<evidence type="ECO:0000256" key="4">
    <source>
        <dbReference type="ARBA" id="ARBA00022622"/>
    </source>
</evidence>
<dbReference type="GO" id="GO:0098552">
    <property type="term" value="C:side of membrane"/>
    <property type="evidence" value="ECO:0007669"/>
    <property type="project" value="UniProtKB-KW"/>
</dbReference>
<dbReference type="EMBL" id="KX698797">
    <property type="protein sequence ID" value="APD72753.1"/>
    <property type="molecule type" value="Genomic_DNA"/>
</dbReference>